<organism evidence="1 2">
    <name type="scientific">Sphingomonas tagetis</name>
    <dbReference type="NCBI Taxonomy" id="2949092"/>
    <lineage>
        <taxon>Bacteria</taxon>
        <taxon>Pseudomonadati</taxon>
        <taxon>Pseudomonadota</taxon>
        <taxon>Alphaproteobacteria</taxon>
        <taxon>Sphingomonadales</taxon>
        <taxon>Sphingomonadaceae</taxon>
        <taxon>Sphingomonas</taxon>
    </lineage>
</organism>
<evidence type="ECO:0000313" key="1">
    <source>
        <dbReference type="EMBL" id="MCP3732020.1"/>
    </source>
</evidence>
<dbReference type="Proteomes" id="UP001139451">
    <property type="component" value="Unassembled WGS sequence"/>
</dbReference>
<protein>
    <submittedName>
        <fullName evidence="1">Uncharacterized protein</fullName>
    </submittedName>
</protein>
<name>A0A9X2HSW4_9SPHN</name>
<dbReference type="RefSeq" id="WP_254295104.1">
    <property type="nucleotide sequence ID" value="NZ_JAMLDX010000014.1"/>
</dbReference>
<evidence type="ECO:0000313" key="2">
    <source>
        <dbReference type="Proteomes" id="UP001139451"/>
    </source>
</evidence>
<dbReference type="EMBL" id="JAMLDX010000014">
    <property type="protein sequence ID" value="MCP3732020.1"/>
    <property type="molecule type" value="Genomic_DNA"/>
</dbReference>
<dbReference type="AlphaFoldDB" id="A0A9X2HSW4"/>
<proteinExistence type="predicted"/>
<comment type="caution">
    <text evidence="1">The sequence shown here is derived from an EMBL/GenBank/DDBJ whole genome shotgun (WGS) entry which is preliminary data.</text>
</comment>
<gene>
    <name evidence="1" type="ORF">M9978_16465</name>
</gene>
<keyword evidence="2" id="KW-1185">Reference proteome</keyword>
<reference evidence="1" key="1">
    <citation type="submission" date="2022-05" db="EMBL/GenBank/DDBJ databases">
        <title>Sphingomonas sp. strain MG17 Genome sequencing and assembly.</title>
        <authorList>
            <person name="Kim I."/>
        </authorList>
    </citation>
    <scope>NUCLEOTIDE SEQUENCE</scope>
    <source>
        <strain evidence="1">MG17</strain>
    </source>
</reference>
<accession>A0A9X2HSW4</accession>
<sequence>MSMPRLLRGADAIGEYLGISAAQVMHKHKQGQLPTFRVGGCPYATTGALDDWRTLYRAGKLPG</sequence>